<dbReference type="AlphaFoldDB" id="A0AAR5P849"/>
<dbReference type="FunFam" id="3.30.70.1730:FF:000012">
    <property type="entry name" value="Mitochondrial Ribosomal Protein, Large"/>
    <property type="match status" value="1"/>
</dbReference>
<evidence type="ECO:0000256" key="1">
    <source>
        <dbReference type="ARBA" id="ARBA00008889"/>
    </source>
</evidence>
<dbReference type="InterPro" id="IPR001790">
    <property type="entry name" value="Ribosomal_uL10"/>
</dbReference>
<evidence type="ECO:0000256" key="6">
    <source>
        <dbReference type="ARBA" id="ARBA00038782"/>
    </source>
</evidence>
<sequence length="246" mass="28604">MALFIRKATCIPVTPLVQIKRFRGKINIQRPKPPHFAKAKFIELTRPWFLSKKYGKSPMELCSNLTDPRKDKQEERNIFQEIIAQDLHQRLKTSKLVVFCHYNPMTTDQQFSARVSFHKLKMYFKQYGKKTLELAVKGTPYEVLLDFYVSHNMTIFSPEPEIKKLLQVLKKFPQLILLAGIYENRLLSKEDLVKYSKIPNIQAAQSELVHTLNTAGSQLVSSLNRHQTTLVSRLEQRASQLEDNKS</sequence>
<organism evidence="7 8">
    <name type="scientific">Dendroctonus ponderosae</name>
    <name type="common">Mountain pine beetle</name>
    <dbReference type="NCBI Taxonomy" id="77166"/>
    <lineage>
        <taxon>Eukaryota</taxon>
        <taxon>Metazoa</taxon>
        <taxon>Ecdysozoa</taxon>
        <taxon>Arthropoda</taxon>
        <taxon>Hexapoda</taxon>
        <taxon>Insecta</taxon>
        <taxon>Pterygota</taxon>
        <taxon>Neoptera</taxon>
        <taxon>Endopterygota</taxon>
        <taxon>Coleoptera</taxon>
        <taxon>Polyphaga</taxon>
        <taxon>Cucujiformia</taxon>
        <taxon>Curculionidae</taxon>
        <taxon>Scolytinae</taxon>
        <taxon>Dendroctonus</taxon>
    </lineage>
</organism>
<dbReference type="KEGG" id="dpa:109535743"/>
<evidence type="ECO:0000313" key="8">
    <source>
        <dbReference type="Proteomes" id="UP000019118"/>
    </source>
</evidence>
<comment type="similarity">
    <text evidence="1">Belongs to the universal ribosomal protein uL10 family.</text>
</comment>
<accession>A0AAR5P849</accession>
<proteinExistence type="inferred from homology"/>
<dbReference type="InterPro" id="IPR043141">
    <property type="entry name" value="Ribosomal_uL10-like_sf"/>
</dbReference>
<dbReference type="RefSeq" id="XP_019757259.1">
    <property type="nucleotide sequence ID" value="XM_019901700.2"/>
</dbReference>
<dbReference type="GO" id="GO:0005840">
    <property type="term" value="C:ribosome"/>
    <property type="evidence" value="ECO:0007669"/>
    <property type="project" value="UniProtKB-KW"/>
</dbReference>
<keyword evidence="3" id="KW-0687">Ribonucleoprotein</keyword>
<reference evidence="7" key="2">
    <citation type="submission" date="2024-08" db="UniProtKB">
        <authorList>
            <consortium name="EnsemblMetazoa"/>
        </authorList>
    </citation>
    <scope>IDENTIFICATION</scope>
</reference>
<evidence type="ECO:0000256" key="4">
    <source>
        <dbReference type="ARBA" id="ARBA00035707"/>
    </source>
</evidence>
<reference evidence="8" key="1">
    <citation type="journal article" date="2013" name="Genome Biol.">
        <title>Draft genome of the mountain pine beetle, Dendroctonus ponderosae Hopkins, a major forest pest.</title>
        <authorList>
            <person name="Keeling C.I."/>
            <person name="Yuen M.M."/>
            <person name="Liao N.Y."/>
            <person name="Docking T.R."/>
            <person name="Chan S.K."/>
            <person name="Taylor G.A."/>
            <person name="Palmquist D.L."/>
            <person name="Jackman S.D."/>
            <person name="Nguyen A."/>
            <person name="Li M."/>
            <person name="Henderson H."/>
            <person name="Janes J.K."/>
            <person name="Zhao Y."/>
            <person name="Pandoh P."/>
            <person name="Moore R."/>
            <person name="Sperling F.A."/>
            <person name="Huber D.P."/>
            <person name="Birol I."/>
            <person name="Jones S.J."/>
            <person name="Bohlmann J."/>
        </authorList>
    </citation>
    <scope>NUCLEOTIDE SEQUENCE</scope>
</reference>
<comment type="subunit">
    <text evidence="6">Component of the mitochondrial ribosome large subunit (39S) which comprises a 16S rRNA and about 50 distinct proteins.</text>
</comment>
<dbReference type="PANTHER" id="PTHR11560">
    <property type="entry name" value="39S RIBOSOMAL PROTEIN L10, MITOCHONDRIAL"/>
    <property type="match status" value="1"/>
</dbReference>
<dbReference type="InterPro" id="IPR047865">
    <property type="entry name" value="Ribosomal_uL10_bac_type"/>
</dbReference>
<dbReference type="EnsemblMetazoa" id="XM_019901700.1">
    <property type="protein sequence ID" value="XP_019757259.1"/>
    <property type="gene ID" value="LOC109535743"/>
</dbReference>
<evidence type="ECO:0000256" key="3">
    <source>
        <dbReference type="ARBA" id="ARBA00023274"/>
    </source>
</evidence>
<dbReference type="CTD" id="124995"/>
<dbReference type="Gene3D" id="3.30.70.1730">
    <property type="match status" value="1"/>
</dbReference>
<evidence type="ECO:0000256" key="5">
    <source>
        <dbReference type="ARBA" id="ARBA00035716"/>
    </source>
</evidence>
<evidence type="ECO:0000313" key="7">
    <source>
        <dbReference type="EnsemblMetazoa" id="XP_019757259.1"/>
    </source>
</evidence>
<dbReference type="Pfam" id="PF00466">
    <property type="entry name" value="Ribosomal_L10"/>
    <property type="match status" value="1"/>
</dbReference>
<evidence type="ECO:0000256" key="2">
    <source>
        <dbReference type="ARBA" id="ARBA00022980"/>
    </source>
</evidence>
<dbReference type="SUPFAM" id="SSF160369">
    <property type="entry name" value="Ribosomal protein L10-like"/>
    <property type="match status" value="1"/>
</dbReference>
<keyword evidence="8" id="KW-1185">Reference proteome</keyword>
<name>A0AAR5P849_DENPD</name>
<keyword evidence="2" id="KW-0689">Ribosomal protein</keyword>
<protein>
    <recommendedName>
        <fullName evidence="4">Large ribosomal subunit protein uL10m</fullName>
    </recommendedName>
    <alternativeName>
        <fullName evidence="5">39S ribosomal protein L10, mitochondrial</fullName>
    </alternativeName>
</protein>
<dbReference type="GO" id="GO:1990904">
    <property type="term" value="C:ribonucleoprotein complex"/>
    <property type="evidence" value="ECO:0007669"/>
    <property type="project" value="UniProtKB-KW"/>
</dbReference>
<dbReference type="GeneID" id="109535743"/>
<dbReference type="Proteomes" id="UP000019118">
    <property type="component" value="Unassembled WGS sequence"/>
</dbReference>